<evidence type="ECO:0000256" key="1">
    <source>
        <dbReference type="ARBA" id="ARBA00022801"/>
    </source>
</evidence>
<protein>
    <recommendedName>
        <fullName evidence="5">Alpha/beta hydrolase</fullName>
    </recommendedName>
</protein>
<dbReference type="EMBL" id="JAOTJD010000013">
    <property type="protein sequence ID" value="MFD3264043.1"/>
    <property type="molecule type" value="Genomic_DNA"/>
</dbReference>
<dbReference type="SUPFAM" id="SSF53474">
    <property type="entry name" value="alpha/beta-Hydrolases"/>
    <property type="match status" value="1"/>
</dbReference>
<reference evidence="3 4" key="1">
    <citation type="submission" date="2022-09" db="EMBL/GenBank/DDBJ databases">
        <title>New species of Phenylobacterium.</title>
        <authorList>
            <person name="Mieszkin S."/>
        </authorList>
    </citation>
    <scope>NUCLEOTIDE SEQUENCE [LARGE SCALE GENOMIC DNA]</scope>
    <source>
        <strain evidence="3 4">HK31-G</strain>
    </source>
</reference>
<dbReference type="InterPro" id="IPR050261">
    <property type="entry name" value="FrsA_esterase"/>
</dbReference>
<dbReference type="InterPro" id="IPR029058">
    <property type="entry name" value="AB_hydrolase_fold"/>
</dbReference>
<dbReference type="PANTHER" id="PTHR22946:SF9">
    <property type="entry name" value="POLYKETIDE TRANSFERASE AF380"/>
    <property type="match status" value="1"/>
</dbReference>
<evidence type="ECO:0000256" key="2">
    <source>
        <dbReference type="SAM" id="MobiDB-lite"/>
    </source>
</evidence>
<evidence type="ECO:0008006" key="5">
    <source>
        <dbReference type="Google" id="ProtNLM"/>
    </source>
</evidence>
<dbReference type="Gene3D" id="3.40.50.1820">
    <property type="entry name" value="alpha/beta hydrolase"/>
    <property type="match status" value="1"/>
</dbReference>
<keyword evidence="4" id="KW-1185">Reference proteome</keyword>
<feature type="compositionally biased region" description="Basic and acidic residues" evidence="2">
    <location>
        <begin position="92"/>
        <end position="106"/>
    </location>
</feature>
<feature type="region of interest" description="Disordered" evidence="2">
    <location>
        <begin position="92"/>
        <end position="118"/>
    </location>
</feature>
<proteinExistence type="predicted"/>
<name>A0ABW6CT47_9CAUL</name>
<gene>
    <name evidence="3" type="ORF">OCL97_08730</name>
</gene>
<evidence type="ECO:0000313" key="4">
    <source>
        <dbReference type="Proteomes" id="UP001598130"/>
    </source>
</evidence>
<comment type="caution">
    <text evidence="3">The sequence shown here is derived from an EMBL/GenBank/DDBJ whole genome shotgun (WGS) entry which is preliminary data.</text>
</comment>
<dbReference type="RefSeq" id="WP_377369413.1">
    <property type="nucleotide sequence ID" value="NZ_JAOTJD010000013.1"/>
</dbReference>
<evidence type="ECO:0000313" key="3">
    <source>
        <dbReference type="EMBL" id="MFD3264043.1"/>
    </source>
</evidence>
<keyword evidence="1" id="KW-0378">Hydrolase</keyword>
<sequence length="258" mass="27811">MEFIGEKTQDGVTRREFRLAVDGDAVPGVIWAPEGAKGPRPLILLGHGGSQHKKVANLTAAAISHAQKLGYATLAIDAPGHGDRITREQAEKARAAAAEAGRKAQQGERPQAAARPTRDAGVALKHVAEWTAALDAAQGLDFVGAGQPVGYWGVSMGTRFGVPFVAQEPRITAAIFGLFGVFPGLEDHKAAAEAIRIPLMFIYQWEDELMTREQGLALFSAFGSTEKTMHINPGRHVEIPAHERDGWLGFWERHLGRA</sequence>
<organism evidence="3 4">
    <name type="scientific">Phenylobacterium ferrooxidans</name>
    <dbReference type="NCBI Taxonomy" id="2982689"/>
    <lineage>
        <taxon>Bacteria</taxon>
        <taxon>Pseudomonadati</taxon>
        <taxon>Pseudomonadota</taxon>
        <taxon>Alphaproteobacteria</taxon>
        <taxon>Caulobacterales</taxon>
        <taxon>Caulobacteraceae</taxon>
        <taxon>Phenylobacterium</taxon>
    </lineage>
</organism>
<accession>A0ABW6CT47</accession>
<dbReference type="PANTHER" id="PTHR22946">
    <property type="entry name" value="DIENELACTONE HYDROLASE DOMAIN-CONTAINING PROTEIN-RELATED"/>
    <property type="match status" value="1"/>
</dbReference>
<dbReference type="Proteomes" id="UP001598130">
    <property type="component" value="Unassembled WGS sequence"/>
</dbReference>